<dbReference type="Pfam" id="PF01609">
    <property type="entry name" value="DDE_Tnp_1"/>
    <property type="match status" value="1"/>
</dbReference>
<evidence type="ECO:0000259" key="7">
    <source>
        <dbReference type="Pfam" id="PF05598"/>
    </source>
</evidence>
<feature type="domain" description="Transposase IS4-like" evidence="6">
    <location>
        <begin position="139"/>
        <end position="330"/>
    </location>
</feature>
<dbReference type="GO" id="GO:0003677">
    <property type="term" value="F:DNA binding"/>
    <property type="evidence" value="ECO:0007669"/>
    <property type="project" value="UniProtKB-KW"/>
</dbReference>
<feature type="domain" description="Transposase InsH N-terminal" evidence="7">
    <location>
        <begin position="29"/>
        <end position="111"/>
    </location>
</feature>
<dbReference type="HOGENOM" id="CLU_049873_2_0_5"/>
<dbReference type="NCBIfam" id="NF033581">
    <property type="entry name" value="transpos_IS5_4"/>
    <property type="match status" value="1"/>
</dbReference>
<dbReference type="KEGG" id="oat:OAN307_c13340"/>
<dbReference type="GO" id="GO:0006313">
    <property type="term" value="P:DNA transposition"/>
    <property type="evidence" value="ECO:0007669"/>
    <property type="project" value="InterPro"/>
</dbReference>
<dbReference type="eggNOG" id="COG3039">
    <property type="taxonomic scope" value="Bacteria"/>
</dbReference>
<reference evidence="8 10" key="1">
    <citation type="journal article" date="2013" name="PLoS ONE">
        <title>Poles Apart: Arctic and Antarctic Octadecabacter strains Share High Genome Plasticity and a New Type of Xanthorhodopsin.</title>
        <authorList>
            <person name="Vollmers J."/>
            <person name="Voget S."/>
            <person name="Dietrich S."/>
            <person name="Gollnow K."/>
            <person name="Smits M."/>
            <person name="Meyer K."/>
            <person name="Brinkhoff T."/>
            <person name="Simon M."/>
            <person name="Daniel R."/>
        </authorList>
    </citation>
    <scope>NUCLEOTIDE SEQUENCE [LARGE SCALE GENOMIC DNA]</scope>
    <source>
        <strain evidence="8 10">307</strain>
    </source>
</reference>
<evidence type="ECO:0000259" key="6">
    <source>
        <dbReference type="Pfam" id="PF01609"/>
    </source>
</evidence>
<dbReference type="InterPro" id="IPR002559">
    <property type="entry name" value="Transposase_11"/>
</dbReference>
<keyword evidence="5" id="KW-0233">DNA recombination</keyword>
<evidence type="ECO:0000313" key="8">
    <source>
        <dbReference type="EMBL" id="AGI67010.1"/>
    </source>
</evidence>
<protein>
    <submittedName>
        <fullName evidence="8">Putative IS5-family transposase</fullName>
    </submittedName>
</protein>
<dbReference type="PANTHER" id="PTHR35604:SF2">
    <property type="entry name" value="TRANSPOSASE INSH FOR INSERTION SEQUENCE ELEMENT IS5A-RELATED"/>
    <property type="match status" value="1"/>
</dbReference>
<evidence type="ECO:0000256" key="5">
    <source>
        <dbReference type="ARBA" id="ARBA00023172"/>
    </source>
</evidence>
<dbReference type="InterPro" id="IPR047959">
    <property type="entry name" value="Transpos_IS5"/>
</dbReference>
<dbReference type="OrthoDB" id="9774608at2"/>
<organism evidence="8 10">
    <name type="scientific">Octadecabacter antarcticus 307</name>
    <dbReference type="NCBI Taxonomy" id="391626"/>
    <lineage>
        <taxon>Bacteria</taxon>
        <taxon>Pseudomonadati</taxon>
        <taxon>Pseudomonadota</taxon>
        <taxon>Alphaproteobacteria</taxon>
        <taxon>Rhodobacterales</taxon>
        <taxon>Roseobacteraceae</taxon>
        <taxon>Octadecabacter</taxon>
    </lineage>
</organism>
<comment type="similarity">
    <text evidence="2">Belongs to the transposase 11 family.</text>
</comment>
<dbReference type="EMBL" id="CP003740">
    <property type="protein sequence ID" value="AGI67022.1"/>
    <property type="molecule type" value="Genomic_DNA"/>
</dbReference>
<keyword evidence="10" id="KW-1185">Reference proteome</keyword>
<dbReference type="GO" id="GO:0004803">
    <property type="term" value="F:transposase activity"/>
    <property type="evidence" value="ECO:0007669"/>
    <property type="project" value="InterPro"/>
</dbReference>
<dbReference type="InterPro" id="IPR008490">
    <property type="entry name" value="Transposase_InsH_N"/>
</dbReference>
<dbReference type="RefSeq" id="WP_015499050.1">
    <property type="nucleotide sequence ID" value="NC_020911.1"/>
</dbReference>
<dbReference type="EMBL" id="CP003740">
    <property type="protein sequence ID" value="AGI67010.1"/>
    <property type="molecule type" value="Genomic_DNA"/>
</dbReference>
<proteinExistence type="inferred from homology"/>
<name>B5JB15_9RHOB</name>
<evidence type="ECO:0000256" key="4">
    <source>
        <dbReference type="ARBA" id="ARBA00023125"/>
    </source>
</evidence>
<sequence>MQKPFSTQPELFITSADLEHASLQGLDGAEAILDWVKLEQIMAKIYASKTGRPSYPLLTLLRASLLGIWYRLSDAELVQSLFRDLLFRKFCHLELGGDVPDATTIGRFRARLMELGLWEVLLGEVNRQLEAKHIIMTEGRINIIDATPVEAAQSGYGKDANDEPTRDKDAGWHVKADSRGNIKSTYGYSVHTGVDEPSHGLQKTNHCRAVDGFIHRQTVTPGNAHDSTERDTLLLGDEEALYADAAYSSQATREKLEQFGIDDQVQRKGYRGHPLSKADLVRNKEIAVIRSGGERPFATYKSRYGLARTRLMGLAKNLTLFGLAAIAHNIAKGAKFLALYGLPNPEPTG</sequence>
<dbReference type="KEGG" id="oat:OAN307_c13220"/>
<evidence type="ECO:0000313" key="10">
    <source>
        <dbReference type="Proteomes" id="UP000005307"/>
    </source>
</evidence>
<comment type="function">
    <text evidence="1">Involved in the transposition of the insertion sequence IS5.</text>
</comment>
<gene>
    <name evidence="8" type="ORF">OAN307_c13220</name>
    <name evidence="9" type="ORF">OAN307_c13340</name>
</gene>
<evidence type="ECO:0000313" key="9">
    <source>
        <dbReference type="EMBL" id="AGI67022.1"/>
    </source>
</evidence>
<evidence type="ECO:0000256" key="2">
    <source>
        <dbReference type="ARBA" id="ARBA00010075"/>
    </source>
</evidence>
<accession>B5JB15</accession>
<keyword evidence="4" id="KW-0238">DNA-binding</keyword>
<keyword evidence="3" id="KW-0815">Transposition</keyword>
<dbReference type="Proteomes" id="UP000005307">
    <property type="component" value="Chromosome"/>
</dbReference>
<dbReference type="AlphaFoldDB" id="B5JB15"/>
<dbReference type="PANTHER" id="PTHR35604">
    <property type="entry name" value="TRANSPOSASE INSH FOR INSERTION SEQUENCE ELEMENT IS5A-RELATED"/>
    <property type="match status" value="1"/>
</dbReference>
<evidence type="ECO:0000256" key="3">
    <source>
        <dbReference type="ARBA" id="ARBA00022578"/>
    </source>
</evidence>
<dbReference type="Pfam" id="PF05598">
    <property type="entry name" value="DUF772"/>
    <property type="match status" value="1"/>
</dbReference>
<evidence type="ECO:0000256" key="1">
    <source>
        <dbReference type="ARBA" id="ARBA00003544"/>
    </source>
</evidence>